<gene>
    <name evidence="1" type="ORF">SAMN06265355_10736</name>
</gene>
<name>A0A238Z931_9ACTN</name>
<organism evidence="1 2">
    <name type="scientific">Actinomadura mexicana</name>
    <dbReference type="NCBI Taxonomy" id="134959"/>
    <lineage>
        <taxon>Bacteria</taxon>
        <taxon>Bacillati</taxon>
        <taxon>Actinomycetota</taxon>
        <taxon>Actinomycetes</taxon>
        <taxon>Streptosporangiales</taxon>
        <taxon>Thermomonosporaceae</taxon>
        <taxon>Actinomadura</taxon>
    </lineage>
</organism>
<dbReference type="RefSeq" id="WP_179278900.1">
    <property type="nucleotide sequence ID" value="NZ_FZNP01000007.1"/>
</dbReference>
<evidence type="ECO:0000313" key="1">
    <source>
        <dbReference type="EMBL" id="SNR79481.1"/>
    </source>
</evidence>
<proteinExistence type="predicted"/>
<dbReference type="AlphaFoldDB" id="A0A238Z931"/>
<evidence type="ECO:0000313" key="2">
    <source>
        <dbReference type="Proteomes" id="UP000198420"/>
    </source>
</evidence>
<keyword evidence="2" id="KW-1185">Reference proteome</keyword>
<sequence length="45" mass="4855">MISNSGTVASFALISVSADVYSYLRGSENELITARGNRGDPFWDS</sequence>
<accession>A0A238Z931</accession>
<dbReference type="Proteomes" id="UP000198420">
    <property type="component" value="Unassembled WGS sequence"/>
</dbReference>
<dbReference type="EMBL" id="FZNP01000007">
    <property type="protein sequence ID" value="SNR79481.1"/>
    <property type="molecule type" value="Genomic_DNA"/>
</dbReference>
<reference evidence="2" key="1">
    <citation type="submission" date="2017-06" db="EMBL/GenBank/DDBJ databases">
        <authorList>
            <person name="Varghese N."/>
            <person name="Submissions S."/>
        </authorList>
    </citation>
    <scope>NUCLEOTIDE SEQUENCE [LARGE SCALE GENOMIC DNA]</scope>
    <source>
        <strain evidence="2">DSM 44485</strain>
    </source>
</reference>
<protein>
    <submittedName>
        <fullName evidence="1">Uncharacterized protein</fullName>
    </submittedName>
</protein>